<dbReference type="Proteomes" id="UP000487350">
    <property type="component" value="Unassembled WGS sequence"/>
</dbReference>
<feature type="chain" id="PRO_5032385155" evidence="1">
    <location>
        <begin position="25"/>
        <end position="306"/>
    </location>
</feature>
<proteinExistence type="predicted"/>
<accession>A0A844AYT5</accession>
<reference evidence="2 3" key="1">
    <citation type="submission" date="2019-11" db="EMBL/GenBank/DDBJ databases">
        <title>Caenimonas koreensis gen. nov., sp. nov., isolated from activated sludge.</title>
        <authorList>
            <person name="Seung H.R."/>
        </authorList>
    </citation>
    <scope>NUCLEOTIDE SEQUENCE [LARGE SCALE GENOMIC DNA]</scope>
    <source>
        <strain evidence="2 3">EMB320</strain>
    </source>
</reference>
<evidence type="ECO:0000313" key="2">
    <source>
        <dbReference type="EMBL" id="MRD47568.1"/>
    </source>
</evidence>
<sequence length="306" mass="32602">MSPTLGKFSRVVCALVLAQLAGCASFEFTKPMPVQAQPVAIKVSGEDLSAWSDMPLGVYRVPNSQVVISGHQTGQAGALLFGLIGVAIVHSANASAGATMIRDAEKQLNINLNKPLQAEVDRLVAAGAFGPSVKAEPASAKVMLTPAIVLSYVSAQELRPYVVIRTSLAGADGKPVWNTRYIASSGAARPLLGLDSWLENDAAPLKASIQRSLELATGTLARDIAKPFPRVEDQFSVVEGHFPFVKPRLHVKGYPAAEDESTVTFIPKIGDVIVFAGVNVMDKSVIKYRPALKDDVIFKIVEDAKK</sequence>
<dbReference type="RefSeq" id="WP_153584900.1">
    <property type="nucleotide sequence ID" value="NZ_WJBU01000009.1"/>
</dbReference>
<gene>
    <name evidence="2" type="ORF">GHT07_09785</name>
</gene>
<comment type="caution">
    <text evidence="2">The sequence shown here is derived from an EMBL/GenBank/DDBJ whole genome shotgun (WGS) entry which is preliminary data.</text>
</comment>
<feature type="signal peptide" evidence="1">
    <location>
        <begin position="1"/>
        <end position="24"/>
    </location>
</feature>
<dbReference type="EMBL" id="WJBU01000009">
    <property type="protein sequence ID" value="MRD47568.1"/>
    <property type="molecule type" value="Genomic_DNA"/>
</dbReference>
<organism evidence="2 3">
    <name type="scientific">Caenimonas koreensis DSM 17982</name>
    <dbReference type="NCBI Taxonomy" id="1121255"/>
    <lineage>
        <taxon>Bacteria</taxon>
        <taxon>Pseudomonadati</taxon>
        <taxon>Pseudomonadota</taxon>
        <taxon>Betaproteobacteria</taxon>
        <taxon>Burkholderiales</taxon>
        <taxon>Comamonadaceae</taxon>
        <taxon>Caenimonas</taxon>
    </lineage>
</organism>
<evidence type="ECO:0000256" key="1">
    <source>
        <dbReference type="SAM" id="SignalP"/>
    </source>
</evidence>
<dbReference type="OrthoDB" id="8924356at2"/>
<dbReference type="AlphaFoldDB" id="A0A844AYT5"/>
<evidence type="ECO:0000313" key="3">
    <source>
        <dbReference type="Proteomes" id="UP000487350"/>
    </source>
</evidence>
<name>A0A844AYT5_9BURK</name>
<keyword evidence="3" id="KW-1185">Reference proteome</keyword>
<protein>
    <submittedName>
        <fullName evidence="2">Uncharacterized protein</fullName>
    </submittedName>
</protein>
<keyword evidence="1" id="KW-0732">Signal</keyword>